<keyword evidence="3" id="KW-0732">Signal</keyword>
<dbReference type="InterPro" id="IPR028082">
    <property type="entry name" value="Peripla_BP_I"/>
</dbReference>
<dbReference type="OrthoDB" id="9781890at2"/>
<dbReference type="AlphaFoldDB" id="A0A2S9QGH1"/>
<dbReference type="EMBL" id="PUEJ01000002">
    <property type="protein sequence ID" value="PRH88434.1"/>
    <property type="molecule type" value="Genomic_DNA"/>
</dbReference>
<keyword evidence="6" id="KW-1185">Reference proteome</keyword>
<evidence type="ECO:0000256" key="1">
    <source>
        <dbReference type="ARBA" id="ARBA00004418"/>
    </source>
</evidence>
<dbReference type="RefSeq" id="WP_105860785.1">
    <property type="nucleotide sequence ID" value="NZ_PUEJ01000002.1"/>
</dbReference>
<evidence type="ECO:0000259" key="4">
    <source>
        <dbReference type="Pfam" id="PF13407"/>
    </source>
</evidence>
<proteinExistence type="inferred from homology"/>
<evidence type="ECO:0000313" key="5">
    <source>
        <dbReference type="EMBL" id="PRH88434.1"/>
    </source>
</evidence>
<dbReference type="GO" id="GO:0030246">
    <property type="term" value="F:carbohydrate binding"/>
    <property type="evidence" value="ECO:0007669"/>
    <property type="project" value="TreeGrafter"/>
</dbReference>
<dbReference type="GO" id="GO:0030288">
    <property type="term" value="C:outer membrane-bounded periplasmic space"/>
    <property type="evidence" value="ECO:0007669"/>
    <property type="project" value="TreeGrafter"/>
</dbReference>
<sequence>MLRKTLLLGLSLGLALTAAVGAQAADKVSIVYIPKNTGNPYFDSLVKGFQDGCAKVGCDFDMQAPATAEATSQIPFITAQTQRGVGVIAISPNSPDALNQVLDRARSRGILVLAVNGDLVGNLDHRDAGILPVDFTKTGPSQVELLGSQINYEGEIAILSATTDAPDQNTWIAAMKDSLASNPKYAKMKLVAVAYGDDDPQKSTTEMEALIQKYPNLKGVISPTTVGVAAAAQVLQTQGKAKQITLTGLGTPNQMRPFIKDGTLKAFQLWSPYNEGLLTSYFAVGVKNGTIKNEPGTKFEVPGLGEITIGADHIINTQAELTTFDAGNIDQFNF</sequence>
<evidence type="ECO:0000256" key="3">
    <source>
        <dbReference type="SAM" id="SignalP"/>
    </source>
</evidence>
<dbReference type="Gene3D" id="3.40.50.2300">
    <property type="match status" value="2"/>
</dbReference>
<feature type="signal peptide" evidence="3">
    <location>
        <begin position="1"/>
        <end position="24"/>
    </location>
</feature>
<protein>
    <submittedName>
        <fullName evidence="5">Rhamnose ABC transporter substrate-binding protein</fullName>
    </submittedName>
</protein>
<dbReference type="PANTHER" id="PTHR30036">
    <property type="entry name" value="D-XYLOSE-BINDING PERIPLASMIC PROTEIN"/>
    <property type="match status" value="1"/>
</dbReference>
<evidence type="ECO:0000313" key="6">
    <source>
        <dbReference type="Proteomes" id="UP000237682"/>
    </source>
</evidence>
<feature type="domain" description="Periplasmic binding protein" evidence="4">
    <location>
        <begin position="30"/>
        <end position="286"/>
    </location>
</feature>
<organism evidence="5 6">
    <name type="scientific">Labrys okinawensis</name>
    <dbReference type="NCBI Taxonomy" id="346911"/>
    <lineage>
        <taxon>Bacteria</taxon>
        <taxon>Pseudomonadati</taxon>
        <taxon>Pseudomonadota</taxon>
        <taxon>Alphaproteobacteria</taxon>
        <taxon>Hyphomicrobiales</taxon>
        <taxon>Xanthobacteraceae</taxon>
        <taxon>Labrys</taxon>
    </lineage>
</organism>
<comment type="similarity">
    <text evidence="2">Belongs to the bacterial solute-binding protein 2 family.</text>
</comment>
<comment type="subcellular location">
    <subcellularLocation>
        <location evidence="1">Periplasm</location>
    </subcellularLocation>
</comment>
<gene>
    <name evidence="5" type="ORF">C5L14_04100</name>
</gene>
<feature type="chain" id="PRO_5015771260" evidence="3">
    <location>
        <begin position="25"/>
        <end position="334"/>
    </location>
</feature>
<dbReference type="Pfam" id="PF13407">
    <property type="entry name" value="Peripla_BP_4"/>
    <property type="match status" value="1"/>
</dbReference>
<reference evidence="5 6" key="1">
    <citation type="submission" date="2018-02" db="EMBL/GenBank/DDBJ databases">
        <title>Whole genome sequencing of endophytic bacterium.</title>
        <authorList>
            <person name="Eedara R."/>
            <person name="Podile A.R."/>
        </authorList>
    </citation>
    <scope>NUCLEOTIDE SEQUENCE [LARGE SCALE GENOMIC DNA]</scope>
    <source>
        <strain evidence="5 6">RP1T</strain>
    </source>
</reference>
<dbReference type="InterPro" id="IPR025997">
    <property type="entry name" value="SBP_2_dom"/>
</dbReference>
<dbReference type="SUPFAM" id="SSF53822">
    <property type="entry name" value="Periplasmic binding protein-like I"/>
    <property type="match status" value="1"/>
</dbReference>
<name>A0A2S9QGH1_9HYPH</name>
<dbReference type="Proteomes" id="UP000237682">
    <property type="component" value="Unassembled WGS sequence"/>
</dbReference>
<dbReference type="PANTHER" id="PTHR30036:SF8">
    <property type="entry name" value="ABC-TYPE SUGAR TRANSPORT SYSTEM PERIPLASMIC COMPONENT-LIKE PROTEIN"/>
    <property type="match status" value="1"/>
</dbReference>
<evidence type="ECO:0000256" key="2">
    <source>
        <dbReference type="ARBA" id="ARBA00007639"/>
    </source>
</evidence>
<accession>A0A2S9QGH1</accession>
<comment type="caution">
    <text evidence="5">The sequence shown here is derived from an EMBL/GenBank/DDBJ whole genome shotgun (WGS) entry which is preliminary data.</text>
</comment>
<dbReference type="InterPro" id="IPR050555">
    <property type="entry name" value="Bact_Solute-Bind_Prot2"/>
</dbReference>